<dbReference type="AlphaFoldDB" id="X1QPT5"/>
<evidence type="ECO:0000313" key="1">
    <source>
        <dbReference type="EMBL" id="GAI56811.1"/>
    </source>
</evidence>
<name>X1QPT5_9ZZZZ</name>
<protein>
    <submittedName>
        <fullName evidence="1">Uncharacterized protein</fullName>
    </submittedName>
</protein>
<comment type="caution">
    <text evidence="1">The sequence shown here is derived from an EMBL/GenBank/DDBJ whole genome shotgun (WGS) entry which is preliminary data.</text>
</comment>
<dbReference type="EMBL" id="BARV01035406">
    <property type="protein sequence ID" value="GAI56811.1"/>
    <property type="molecule type" value="Genomic_DNA"/>
</dbReference>
<feature type="non-terminal residue" evidence="1">
    <location>
        <position position="1"/>
    </location>
</feature>
<accession>X1QPT5</accession>
<reference evidence="1" key="1">
    <citation type="journal article" date="2014" name="Front. Microbiol.">
        <title>High frequency of phylogenetically diverse reductive dehalogenase-homologous genes in deep subseafloor sedimentary metagenomes.</title>
        <authorList>
            <person name="Kawai M."/>
            <person name="Futagami T."/>
            <person name="Toyoda A."/>
            <person name="Takaki Y."/>
            <person name="Nishi S."/>
            <person name="Hori S."/>
            <person name="Arai W."/>
            <person name="Tsubouchi T."/>
            <person name="Morono Y."/>
            <person name="Uchiyama I."/>
            <person name="Ito T."/>
            <person name="Fujiyama A."/>
            <person name="Inagaki F."/>
            <person name="Takami H."/>
        </authorList>
    </citation>
    <scope>NUCLEOTIDE SEQUENCE</scope>
    <source>
        <strain evidence="1">Expedition CK06-06</strain>
    </source>
</reference>
<sequence length="54" mass="6465">HFSCVDMVVYLDRLVYILRTFYMCYKFRGENENCLHEIYGLSIPLEVGNPFENL</sequence>
<organism evidence="1">
    <name type="scientific">marine sediment metagenome</name>
    <dbReference type="NCBI Taxonomy" id="412755"/>
    <lineage>
        <taxon>unclassified sequences</taxon>
        <taxon>metagenomes</taxon>
        <taxon>ecological metagenomes</taxon>
    </lineage>
</organism>
<proteinExistence type="predicted"/>
<gene>
    <name evidence="1" type="ORF">S06H3_55255</name>
</gene>